<dbReference type="InterPro" id="IPR050707">
    <property type="entry name" value="HTH_MetabolicPath_Reg"/>
</dbReference>
<dbReference type="SMART" id="SM00346">
    <property type="entry name" value="HTH_ICLR"/>
    <property type="match status" value="1"/>
</dbReference>
<dbReference type="InterPro" id="IPR036390">
    <property type="entry name" value="WH_DNA-bd_sf"/>
</dbReference>
<dbReference type="InterPro" id="IPR014757">
    <property type="entry name" value="Tscrpt_reg_IclR_C"/>
</dbReference>
<dbReference type="Pfam" id="PF01614">
    <property type="entry name" value="IclR_C"/>
    <property type="match status" value="2"/>
</dbReference>
<keyword evidence="2" id="KW-0238">DNA-binding</keyword>
<dbReference type="SUPFAM" id="SSF55781">
    <property type="entry name" value="GAF domain-like"/>
    <property type="match status" value="1"/>
</dbReference>
<organism evidence="6 7">
    <name type="scientific">Leucobacter weissii</name>
    <dbReference type="NCBI Taxonomy" id="1983706"/>
    <lineage>
        <taxon>Bacteria</taxon>
        <taxon>Bacillati</taxon>
        <taxon>Actinomycetota</taxon>
        <taxon>Actinomycetes</taxon>
        <taxon>Micrococcales</taxon>
        <taxon>Microbacteriaceae</taxon>
        <taxon>Leucobacter</taxon>
    </lineage>
</organism>
<dbReference type="GO" id="GO:0003677">
    <property type="term" value="F:DNA binding"/>
    <property type="evidence" value="ECO:0007669"/>
    <property type="project" value="UniProtKB-KW"/>
</dbReference>
<dbReference type="InterPro" id="IPR036388">
    <property type="entry name" value="WH-like_DNA-bd_sf"/>
</dbReference>
<dbReference type="GO" id="GO:0045892">
    <property type="term" value="P:negative regulation of DNA-templated transcription"/>
    <property type="evidence" value="ECO:0007669"/>
    <property type="project" value="TreeGrafter"/>
</dbReference>
<evidence type="ECO:0000313" key="7">
    <source>
        <dbReference type="Proteomes" id="UP000664382"/>
    </source>
</evidence>
<keyword evidence="3" id="KW-0804">Transcription</keyword>
<dbReference type="Proteomes" id="UP000664382">
    <property type="component" value="Unassembled WGS sequence"/>
</dbReference>
<evidence type="ECO:0000256" key="3">
    <source>
        <dbReference type="ARBA" id="ARBA00023163"/>
    </source>
</evidence>
<sequence>MADSGDARTRILTSSLKCLQLLRLLAGQSTPMSLSALAELSAQPKGSVHQQLRTLVEGGYATQNANGGYQVSLETITLGSSALQQGGIGPQVAVRVAGLAARSGETASLSVLRGDDIFILYRTTIDSSLMTDLAAGRTMPAHSSASGGVLRAFADDRRTPPDEDLAGIRRQGYAVVSDEFLVGMTTIAVPVRLPGLELAALSLAAPTFRFDQEKLLALLTRSRMF</sequence>
<dbReference type="InterPro" id="IPR005471">
    <property type="entry name" value="Tscrpt_reg_IclR_N"/>
</dbReference>
<keyword evidence="1" id="KW-0805">Transcription regulation</keyword>
<evidence type="ECO:0000256" key="2">
    <source>
        <dbReference type="ARBA" id="ARBA00023125"/>
    </source>
</evidence>
<dbReference type="InterPro" id="IPR029016">
    <property type="entry name" value="GAF-like_dom_sf"/>
</dbReference>
<dbReference type="Gene3D" id="1.10.10.10">
    <property type="entry name" value="Winged helix-like DNA-binding domain superfamily/Winged helix DNA-binding domain"/>
    <property type="match status" value="1"/>
</dbReference>
<dbReference type="PROSITE" id="PS51077">
    <property type="entry name" value="HTH_ICLR"/>
    <property type="match status" value="1"/>
</dbReference>
<proteinExistence type="predicted"/>
<reference evidence="6" key="1">
    <citation type="submission" date="2021-03" db="EMBL/GenBank/DDBJ databases">
        <title>Leucobacter chromiisoli sp. nov., isolated from chromium-containing soil of chemical plant.</title>
        <authorList>
            <person name="Xu Z."/>
        </authorList>
    </citation>
    <scope>NUCLEOTIDE SEQUENCE</scope>
    <source>
        <strain evidence="6">S27</strain>
    </source>
</reference>
<evidence type="ECO:0000259" key="4">
    <source>
        <dbReference type="PROSITE" id="PS51077"/>
    </source>
</evidence>
<dbReference type="AlphaFoldDB" id="A0A939SBV5"/>
<dbReference type="PANTHER" id="PTHR30136:SF35">
    <property type="entry name" value="HTH-TYPE TRANSCRIPTIONAL REGULATOR RV1719"/>
    <property type="match status" value="1"/>
</dbReference>
<dbReference type="EMBL" id="JAGDYM010000007">
    <property type="protein sequence ID" value="MBO1901738.1"/>
    <property type="molecule type" value="Genomic_DNA"/>
</dbReference>
<name>A0A939SBV5_9MICO</name>
<dbReference type="Pfam" id="PF09339">
    <property type="entry name" value="HTH_IclR"/>
    <property type="match status" value="1"/>
</dbReference>
<dbReference type="Gene3D" id="3.30.450.40">
    <property type="match status" value="2"/>
</dbReference>
<dbReference type="PANTHER" id="PTHR30136">
    <property type="entry name" value="HELIX-TURN-HELIX TRANSCRIPTIONAL REGULATOR, ICLR FAMILY"/>
    <property type="match status" value="1"/>
</dbReference>
<keyword evidence="7" id="KW-1185">Reference proteome</keyword>
<dbReference type="SUPFAM" id="SSF46785">
    <property type="entry name" value="Winged helix' DNA-binding domain"/>
    <property type="match status" value="1"/>
</dbReference>
<evidence type="ECO:0000259" key="5">
    <source>
        <dbReference type="PROSITE" id="PS51078"/>
    </source>
</evidence>
<dbReference type="PROSITE" id="PS51078">
    <property type="entry name" value="ICLR_ED"/>
    <property type="match status" value="1"/>
</dbReference>
<feature type="domain" description="HTH iclR-type" evidence="4">
    <location>
        <begin position="12"/>
        <end position="73"/>
    </location>
</feature>
<comment type="caution">
    <text evidence="6">The sequence shown here is derived from an EMBL/GenBank/DDBJ whole genome shotgun (WGS) entry which is preliminary data.</text>
</comment>
<accession>A0A939SBV5</accession>
<gene>
    <name evidence="6" type="ORF">J4H92_07200</name>
</gene>
<feature type="domain" description="IclR-ED" evidence="5">
    <location>
        <begin position="74"/>
        <end position="225"/>
    </location>
</feature>
<dbReference type="GO" id="GO:0003700">
    <property type="term" value="F:DNA-binding transcription factor activity"/>
    <property type="evidence" value="ECO:0007669"/>
    <property type="project" value="TreeGrafter"/>
</dbReference>
<dbReference type="RefSeq" id="WP_208097493.1">
    <property type="nucleotide sequence ID" value="NZ_JAGDYM010000007.1"/>
</dbReference>
<protein>
    <submittedName>
        <fullName evidence="6">Helix-turn-helix domain-containing protein</fullName>
    </submittedName>
</protein>
<evidence type="ECO:0000313" key="6">
    <source>
        <dbReference type="EMBL" id="MBO1901738.1"/>
    </source>
</evidence>
<evidence type="ECO:0000256" key="1">
    <source>
        <dbReference type="ARBA" id="ARBA00023015"/>
    </source>
</evidence>